<dbReference type="HOGENOM" id="CLU_000445_69_8_7"/>
<evidence type="ECO:0000256" key="1">
    <source>
        <dbReference type="ARBA" id="ARBA00022553"/>
    </source>
</evidence>
<protein>
    <submittedName>
        <fullName evidence="8">Response regulator receiver protein</fullName>
    </submittedName>
</protein>
<organism evidence="8 9">
    <name type="scientific">Anaeromyxobacter dehalogenans (strain ATCC BAA-258 / DSM 21875 / 2CP-1)</name>
    <dbReference type="NCBI Taxonomy" id="455488"/>
    <lineage>
        <taxon>Bacteria</taxon>
        <taxon>Pseudomonadati</taxon>
        <taxon>Myxococcota</taxon>
        <taxon>Myxococcia</taxon>
        <taxon>Myxococcales</taxon>
        <taxon>Cystobacterineae</taxon>
        <taxon>Anaeromyxobacteraceae</taxon>
        <taxon>Anaeromyxobacter</taxon>
    </lineage>
</organism>
<evidence type="ECO:0000256" key="4">
    <source>
        <dbReference type="ARBA" id="ARBA00023125"/>
    </source>
</evidence>
<dbReference type="GO" id="GO:0005829">
    <property type="term" value="C:cytosol"/>
    <property type="evidence" value="ECO:0007669"/>
    <property type="project" value="TreeGrafter"/>
</dbReference>
<reference evidence="8" key="1">
    <citation type="submission" date="2009-01" db="EMBL/GenBank/DDBJ databases">
        <title>Complete sequence of Anaeromyxobacter dehalogenans 2CP-1.</title>
        <authorList>
            <consortium name="US DOE Joint Genome Institute"/>
            <person name="Lucas S."/>
            <person name="Copeland A."/>
            <person name="Lapidus A."/>
            <person name="Glavina del Rio T."/>
            <person name="Dalin E."/>
            <person name="Tice H."/>
            <person name="Bruce D."/>
            <person name="Goodwin L."/>
            <person name="Pitluck S."/>
            <person name="Saunders E."/>
            <person name="Brettin T."/>
            <person name="Detter J.C."/>
            <person name="Han C."/>
            <person name="Larimer F."/>
            <person name="Land M."/>
            <person name="Hauser L."/>
            <person name="Kyrpides N."/>
            <person name="Ovchinnikova G."/>
            <person name="Beliaev A.S."/>
            <person name="Richardson P."/>
        </authorList>
    </citation>
    <scope>NUCLEOTIDE SEQUENCE</scope>
    <source>
        <strain evidence="8">2CP-1</strain>
    </source>
</reference>
<accession>B8J7Y6</accession>
<dbReference type="PANTHER" id="PTHR48111">
    <property type="entry name" value="REGULATOR OF RPOS"/>
    <property type="match status" value="1"/>
</dbReference>
<evidence type="ECO:0000256" key="2">
    <source>
        <dbReference type="ARBA" id="ARBA00023012"/>
    </source>
</evidence>
<name>B8J7Y6_ANAD2</name>
<dbReference type="PANTHER" id="PTHR48111:SF1">
    <property type="entry name" value="TWO-COMPONENT RESPONSE REGULATOR ORR33"/>
    <property type="match status" value="1"/>
</dbReference>
<dbReference type="PROSITE" id="PS50110">
    <property type="entry name" value="RESPONSE_REGULATORY"/>
    <property type="match status" value="1"/>
</dbReference>
<dbReference type="KEGG" id="acp:A2cp1_0119"/>
<feature type="modified residue" description="4-aspartylphosphate" evidence="6">
    <location>
        <position position="58"/>
    </location>
</feature>
<dbReference type="Proteomes" id="UP000007089">
    <property type="component" value="Chromosome"/>
</dbReference>
<dbReference type="GO" id="GO:0000976">
    <property type="term" value="F:transcription cis-regulatory region binding"/>
    <property type="evidence" value="ECO:0007669"/>
    <property type="project" value="TreeGrafter"/>
</dbReference>
<dbReference type="EMBL" id="CP001359">
    <property type="protein sequence ID" value="ACL63478.1"/>
    <property type="molecule type" value="Genomic_DNA"/>
</dbReference>
<dbReference type="SUPFAM" id="SSF52172">
    <property type="entry name" value="CheY-like"/>
    <property type="match status" value="1"/>
</dbReference>
<evidence type="ECO:0000313" key="8">
    <source>
        <dbReference type="EMBL" id="ACL63478.1"/>
    </source>
</evidence>
<dbReference type="InterPro" id="IPR001789">
    <property type="entry name" value="Sig_transdc_resp-reg_receiver"/>
</dbReference>
<evidence type="ECO:0000313" key="9">
    <source>
        <dbReference type="Proteomes" id="UP000007089"/>
    </source>
</evidence>
<evidence type="ECO:0000256" key="3">
    <source>
        <dbReference type="ARBA" id="ARBA00023015"/>
    </source>
</evidence>
<dbReference type="Gene3D" id="3.40.50.2300">
    <property type="match status" value="1"/>
</dbReference>
<keyword evidence="9" id="KW-1185">Reference proteome</keyword>
<dbReference type="SMART" id="SM00448">
    <property type="entry name" value="REC"/>
    <property type="match status" value="1"/>
</dbReference>
<keyword evidence="1 6" id="KW-0597">Phosphoprotein</keyword>
<evidence type="ECO:0000259" key="7">
    <source>
        <dbReference type="PROSITE" id="PS50110"/>
    </source>
</evidence>
<keyword evidence="3" id="KW-0805">Transcription regulation</keyword>
<keyword evidence="5" id="KW-0804">Transcription</keyword>
<evidence type="ECO:0000256" key="5">
    <source>
        <dbReference type="ARBA" id="ARBA00023163"/>
    </source>
</evidence>
<sequence length="128" mass="13875">MAPEPSPLRILVAEDDPAVARLYTAYAQSRGHTVLVAHDGAEAFSAAADQGPDLILLDVAMPKVDGRDALRRLKADPRTQGIPVLVISAHGSDQNLRELMLGLGAWDVMEKPVDLQIAFNKAERLARR</sequence>
<dbReference type="GO" id="GO:0006355">
    <property type="term" value="P:regulation of DNA-templated transcription"/>
    <property type="evidence" value="ECO:0007669"/>
    <property type="project" value="TreeGrafter"/>
</dbReference>
<dbReference type="InterPro" id="IPR039420">
    <property type="entry name" value="WalR-like"/>
</dbReference>
<evidence type="ECO:0000256" key="6">
    <source>
        <dbReference type="PROSITE-ProRule" id="PRU00169"/>
    </source>
</evidence>
<dbReference type="AlphaFoldDB" id="B8J7Y6"/>
<feature type="domain" description="Response regulatory" evidence="7">
    <location>
        <begin position="9"/>
        <end position="126"/>
    </location>
</feature>
<dbReference type="Pfam" id="PF00072">
    <property type="entry name" value="Response_reg"/>
    <property type="match status" value="1"/>
</dbReference>
<keyword evidence="2" id="KW-0902">Two-component regulatory system</keyword>
<gene>
    <name evidence="8" type="ordered locus">A2cp1_0119</name>
</gene>
<dbReference type="GO" id="GO:0000156">
    <property type="term" value="F:phosphorelay response regulator activity"/>
    <property type="evidence" value="ECO:0007669"/>
    <property type="project" value="TreeGrafter"/>
</dbReference>
<proteinExistence type="predicted"/>
<dbReference type="RefSeq" id="WP_011419161.1">
    <property type="nucleotide sequence ID" value="NC_011891.1"/>
</dbReference>
<dbReference type="InterPro" id="IPR011006">
    <property type="entry name" value="CheY-like_superfamily"/>
</dbReference>
<dbReference type="GO" id="GO:0032993">
    <property type="term" value="C:protein-DNA complex"/>
    <property type="evidence" value="ECO:0007669"/>
    <property type="project" value="TreeGrafter"/>
</dbReference>
<keyword evidence="4" id="KW-0238">DNA-binding</keyword>